<keyword evidence="4" id="KW-0238">DNA-binding</keyword>
<dbReference type="AlphaFoldDB" id="A0A4V2ETH4"/>
<dbReference type="EMBL" id="SGWQ01000003">
    <property type="protein sequence ID" value="RZS41083.1"/>
    <property type="molecule type" value="Genomic_DNA"/>
</dbReference>
<evidence type="ECO:0000256" key="3">
    <source>
        <dbReference type="ARBA" id="ARBA00023082"/>
    </source>
</evidence>
<organism evidence="7 8">
    <name type="scientific">Herbihabitans rhizosphaerae</name>
    <dbReference type="NCBI Taxonomy" id="1872711"/>
    <lineage>
        <taxon>Bacteria</taxon>
        <taxon>Bacillati</taxon>
        <taxon>Actinomycetota</taxon>
        <taxon>Actinomycetes</taxon>
        <taxon>Pseudonocardiales</taxon>
        <taxon>Pseudonocardiaceae</taxon>
        <taxon>Herbihabitans</taxon>
    </lineage>
</organism>
<dbReference type="NCBIfam" id="TIGR02937">
    <property type="entry name" value="sigma70-ECF"/>
    <property type="match status" value="1"/>
</dbReference>
<comment type="caution">
    <text evidence="7">The sequence shown here is derived from an EMBL/GenBank/DDBJ whole genome shotgun (WGS) entry which is preliminary data.</text>
</comment>
<dbReference type="SUPFAM" id="SSF88659">
    <property type="entry name" value="Sigma3 and sigma4 domains of RNA polymerase sigma factors"/>
    <property type="match status" value="1"/>
</dbReference>
<proteinExistence type="inferred from homology"/>
<dbReference type="InterPro" id="IPR013324">
    <property type="entry name" value="RNA_pol_sigma_r3/r4-like"/>
</dbReference>
<dbReference type="Proteomes" id="UP000294257">
    <property type="component" value="Unassembled WGS sequence"/>
</dbReference>
<reference evidence="7 8" key="1">
    <citation type="submission" date="2019-02" db="EMBL/GenBank/DDBJ databases">
        <title>Genomic Encyclopedia of Type Strains, Phase IV (KMG-IV): sequencing the most valuable type-strain genomes for metagenomic binning, comparative biology and taxonomic classification.</title>
        <authorList>
            <person name="Goeker M."/>
        </authorList>
    </citation>
    <scope>NUCLEOTIDE SEQUENCE [LARGE SCALE GENOMIC DNA]</scope>
    <source>
        <strain evidence="7 8">DSM 101727</strain>
    </source>
</reference>
<gene>
    <name evidence="7" type="ORF">EV193_103401</name>
</gene>
<dbReference type="InterPro" id="IPR014284">
    <property type="entry name" value="RNA_pol_sigma-70_dom"/>
</dbReference>
<keyword evidence="8" id="KW-1185">Reference proteome</keyword>
<evidence type="ECO:0000313" key="7">
    <source>
        <dbReference type="EMBL" id="RZS41083.1"/>
    </source>
</evidence>
<keyword evidence="2" id="KW-0805">Transcription regulation</keyword>
<dbReference type="GO" id="GO:0016987">
    <property type="term" value="F:sigma factor activity"/>
    <property type="evidence" value="ECO:0007669"/>
    <property type="project" value="UniProtKB-KW"/>
</dbReference>
<dbReference type="SUPFAM" id="SSF88946">
    <property type="entry name" value="Sigma2 domain of RNA polymerase sigma factors"/>
    <property type="match status" value="1"/>
</dbReference>
<evidence type="ECO:0000259" key="6">
    <source>
        <dbReference type="Pfam" id="PF04542"/>
    </source>
</evidence>
<accession>A0A4V2ETH4</accession>
<dbReference type="Pfam" id="PF04542">
    <property type="entry name" value="Sigma70_r2"/>
    <property type="match status" value="1"/>
</dbReference>
<evidence type="ECO:0000256" key="4">
    <source>
        <dbReference type="ARBA" id="ARBA00023125"/>
    </source>
</evidence>
<protein>
    <submittedName>
        <fullName evidence="7">RNA polymerase sigma factor (Sigma-70 family)</fullName>
    </submittedName>
</protein>
<dbReference type="Gene3D" id="1.10.10.10">
    <property type="entry name" value="Winged helix-like DNA-binding domain superfamily/Winged helix DNA-binding domain"/>
    <property type="match status" value="1"/>
</dbReference>
<dbReference type="InterPro" id="IPR007627">
    <property type="entry name" value="RNA_pol_sigma70_r2"/>
</dbReference>
<dbReference type="GO" id="GO:0003677">
    <property type="term" value="F:DNA binding"/>
    <property type="evidence" value="ECO:0007669"/>
    <property type="project" value="UniProtKB-KW"/>
</dbReference>
<comment type="similarity">
    <text evidence="1">Belongs to the sigma-70 factor family. ECF subfamily.</text>
</comment>
<dbReference type="InterPro" id="IPR013325">
    <property type="entry name" value="RNA_pol_sigma_r2"/>
</dbReference>
<evidence type="ECO:0000256" key="5">
    <source>
        <dbReference type="ARBA" id="ARBA00023163"/>
    </source>
</evidence>
<dbReference type="PANTHER" id="PTHR43133:SF8">
    <property type="entry name" value="RNA POLYMERASE SIGMA FACTOR HI_1459-RELATED"/>
    <property type="match status" value="1"/>
</dbReference>
<evidence type="ECO:0000256" key="2">
    <source>
        <dbReference type="ARBA" id="ARBA00023015"/>
    </source>
</evidence>
<keyword evidence="5" id="KW-0804">Transcription</keyword>
<evidence type="ECO:0000256" key="1">
    <source>
        <dbReference type="ARBA" id="ARBA00010641"/>
    </source>
</evidence>
<feature type="domain" description="RNA polymerase sigma-70 region 2" evidence="6">
    <location>
        <begin position="35"/>
        <end position="97"/>
    </location>
</feature>
<dbReference type="InterPro" id="IPR036388">
    <property type="entry name" value="WH-like_DNA-bd_sf"/>
</dbReference>
<dbReference type="InterPro" id="IPR039425">
    <property type="entry name" value="RNA_pol_sigma-70-like"/>
</dbReference>
<dbReference type="PANTHER" id="PTHR43133">
    <property type="entry name" value="RNA POLYMERASE ECF-TYPE SIGMA FACTO"/>
    <property type="match status" value="1"/>
</dbReference>
<dbReference type="Gene3D" id="1.10.1740.10">
    <property type="match status" value="1"/>
</dbReference>
<keyword evidence="3" id="KW-0731">Sigma factor</keyword>
<name>A0A4V2ETH4_9PSEU</name>
<dbReference type="GO" id="GO:0006352">
    <property type="term" value="P:DNA-templated transcription initiation"/>
    <property type="evidence" value="ECO:0007669"/>
    <property type="project" value="InterPro"/>
</dbReference>
<evidence type="ECO:0000313" key="8">
    <source>
        <dbReference type="Proteomes" id="UP000294257"/>
    </source>
</evidence>
<sequence length="197" mass="22011">MADTNPPWEGLDGSDRHAACMVAARHGNRKALDVLVAELTPLVWHVARGNGLDKASAEDVVQTVWLALLRHVDRLTEPKALVGWLITTTRRESYRARQNGTAQVELSTELAEQVLSRDPMPEAEALREERDQDLWIAFSRLPRRCQELLRLTVLAGRAEYQAVSEALRMPRGSIGPTRGRCLNTLRTLLSDDEGDVP</sequence>